<dbReference type="Proteomes" id="UP000830375">
    <property type="component" value="Unassembled WGS sequence"/>
</dbReference>
<accession>A0ABQ8LKI9</accession>
<evidence type="ECO:0000313" key="1">
    <source>
        <dbReference type="EMBL" id="KAI2651190.1"/>
    </source>
</evidence>
<reference evidence="1 2" key="1">
    <citation type="submission" date="2022-01" db="EMBL/GenBank/DDBJ databases">
        <title>A high-quality chromosome-level genome assembly of rohu carp, Labeo rohita.</title>
        <authorList>
            <person name="Arick M.A. II"/>
            <person name="Hsu C.-Y."/>
            <person name="Magbanua Z."/>
            <person name="Pechanova O."/>
            <person name="Grover C."/>
            <person name="Miller E."/>
            <person name="Thrash A."/>
            <person name="Ezzel L."/>
            <person name="Alam S."/>
            <person name="Benzie J."/>
            <person name="Hamilton M."/>
            <person name="Karsi A."/>
            <person name="Lawrence M.L."/>
            <person name="Peterson D.G."/>
        </authorList>
    </citation>
    <scope>NUCLEOTIDE SEQUENCE [LARGE SCALE GENOMIC DNA]</scope>
    <source>
        <strain evidence="2">BAU-BD-2019</strain>
        <tissue evidence="1">Blood</tissue>
    </source>
</reference>
<protein>
    <submittedName>
        <fullName evidence="1">Ribosome-binding factor A</fullName>
    </submittedName>
</protein>
<comment type="caution">
    <text evidence="1">The sequence shown here is derived from an EMBL/GenBank/DDBJ whole genome shotgun (WGS) entry which is preliminary data.</text>
</comment>
<gene>
    <name evidence="1" type="ORF">H4Q32_019220</name>
</gene>
<evidence type="ECO:0000313" key="2">
    <source>
        <dbReference type="Proteomes" id="UP000830375"/>
    </source>
</evidence>
<sequence>MVLLEVTARAGQKIGTLINLASDTNYITHEAADRFSLRSEDITLVVHGVEGMKVFVKTILYLLRIRVQTPKGTFRSHQWICYGLDRTADIYKHVTANQLQKVFPDVPSELVRPREIHLLISHKEGQLAPQRACIVGDLVLWDGPLGKTVAGAHPEIFEEIVVSVHTSKMHYARSMRTAAVIYEELTCVAPINPLPNQQASLTIQPQQFSSAATTRDFLEWWRWDIIGSASEPRCGGCRCGNCQPGGKEMTLAEERELEVVRSGLTYVTSDDYSKKPHWHARYPWIEVTLPNNRRAVEMTFWRTEKQLSKEAEWKAAYPCYGSLSGCYEIV</sequence>
<name>A0ABQ8LKI9_LABRO</name>
<organism evidence="1 2">
    <name type="scientific">Labeo rohita</name>
    <name type="common">Indian major carp</name>
    <name type="synonym">Cyprinus rohita</name>
    <dbReference type="NCBI Taxonomy" id="84645"/>
    <lineage>
        <taxon>Eukaryota</taxon>
        <taxon>Metazoa</taxon>
        <taxon>Chordata</taxon>
        <taxon>Craniata</taxon>
        <taxon>Vertebrata</taxon>
        <taxon>Euteleostomi</taxon>
        <taxon>Actinopterygii</taxon>
        <taxon>Neopterygii</taxon>
        <taxon>Teleostei</taxon>
        <taxon>Ostariophysi</taxon>
        <taxon>Cypriniformes</taxon>
        <taxon>Cyprinidae</taxon>
        <taxon>Labeoninae</taxon>
        <taxon>Labeonini</taxon>
        <taxon>Labeo</taxon>
    </lineage>
</organism>
<proteinExistence type="predicted"/>
<keyword evidence="2" id="KW-1185">Reference proteome</keyword>
<dbReference type="EMBL" id="JACTAM010000021">
    <property type="protein sequence ID" value="KAI2651190.1"/>
    <property type="molecule type" value="Genomic_DNA"/>
</dbReference>